<dbReference type="CDD" id="cd05466">
    <property type="entry name" value="PBP2_LTTR_substrate"/>
    <property type="match status" value="1"/>
</dbReference>
<evidence type="ECO:0000256" key="4">
    <source>
        <dbReference type="ARBA" id="ARBA00023163"/>
    </source>
</evidence>
<dbReference type="InterPro" id="IPR000847">
    <property type="entry name" value="LysR_HTH_N"/>
</dbReference>
<dbReference type="PROSITE" id="PS50931">
    <property type="entry name" value="HTH_LYSR"/>
    <property type="match status" value="1"/>
</dbReference>
<dbReference type="FunFam" id="1.10.10.10:FF:000001">
    <property type="entry name" value="LysR family transcriptional regulator"/>
    <property type="match status" value="1"/>
</dbReference>
<comment type="caution">
    <text evidence="6">The sequence shown here is derived from an EMBL/GenBank/DDBJ whole genome shotgun (WGS) entry which is preliminary data.</text>
</comment>
<dbReference type="Pfam" id="PF00126">
    <property type="entry name" value="HTH_1"/>
    <property type="match status" value="1"/>
</dbReference>
<gene>
    <name evidence="6" type="ORF">IAA21_10520</name>
</gene>
<dbReference type="SUPFAM" id="SSF53850">
    <property type="entry name" value="Periplasmic binding protein-like II"/>
    <property type="match status" value="1"/>
</dbReference>
<organism evidence="6 7">
    <name type="scientific">Candidatus Blautia faecigallinarum</name>
    <dbReference type="NCBI Taxonomy" id="2838488"/>
    <lineage>
        <taxon>Bacteria</taxon>
        <taxon>Bacillati</taxon>
        <taxon>Bacillota</taxon>
        <taxon>Clostridia</taxon>
        <taxon>Lachnospirales</taxon>
        <taxon>Lachnospiraceae</taxon>
        <taxon>Blautia</taxon>
    </lineage>
</organism>
<sequence>MNTIQLECFVAVAEHMNFSRASEELKITQPAVSHQIRTLEEELGVKLFKRTSKSVSLTPEGIQFLPDAELILRTVLSARERLGRHEDFIPFEIGCRSYMELNLLPPLLKKAAEEFPLLRPSVRIVPFPSLLGLVENQKVHAAFGVKEKAKKSSLRFKKLYSAPIACVCSPGHPLAKAKELTAAQLYGNMVACSPRLISGPLFAAQNKVFSHLAPEQQYFTESMESVFVLVKAGLGYTLYLDVPAARDPGLCYVPVTDLPRLDFGIFYRYNNDHPVLKRFLKLCGEMELEKAQGAVSVDIDK</sequence>
<keyword evidence="2" id="KW-0805">Transcription regulation</keyword>
<dbReference type="SUPFAM" id="SSF46785">
    <property type="entry name" value="Winged helix' DNA-binding domain"/>
    <property type="match status" value="1"/>
</dbReference>
<keyword evidence="4" id="KW-0804">Transcription</keyword>
<evidence type="ECO:0000256" key="3">
    <source>
        <dbReference type="ARBA" id="ARBA00023125"/>
    </source>
</evidence>
<reference evidence="6" key="2">
    <citation type="submission" date="2021-04" db="EMBL/GenBank/DDBJ databases">
        <authorList>
            <person name="Gilroy R."/>
        </authorList>
    </citation>
    <scope>NUCLEOTIDE SEQUENCE</scope>
    <source>
        <strain evidence="6">14324</strain>
    </source>
</reference>
<proteinExistence type="inferred from homology"/>
<dbReference type="Gene3D" id="3.40.190.10">
    <property type="entry name" value="Periplasmic binding protein-like II"/>
    <property type="match status" value="2"/>
</dbReference>
<evidence type="ECO:0000259" key="5">
    <source>
        <dbReference type="PROSITE" id="PS50931"/>
    </source>
</evidence>
<keyword evidence="3" id="KW-0238">DNA-binding</keyword>
<dbReference type="InterPro" id="IPR005119">
    <property type="entry name" value="LysR_subst-bd"/>
</dbReference>
<evidence type="ECO:0000313" key="6">
    <source>
        <dbReference type="EMBL" id="HIZ23212.1"/>
    </source>
</evidence>
<evidence type="ECO:0000313" key="7">
    <source>
        <dbReference type="Proteomes" id="UP000824041"/>
    </source>
</evidence>
<accession>A0A9D2DU10</accession>
<dbReference type="Gene3D" id="1.10.10.10">
    <property type="entry name" value="Winged helix-like DNA-binding domain superfamily/Winged helix DNA-binding domain"/>
    <property type="match status" value="1"/>
</dbReference>
<dbReference type="InterPro" id="IPR036388">
    <property type="entry name" value="WH-like_DNA-bd_sf"/>
</dbReference>
<dbReference type="GO" id="GO:0032993">
    <property type="term" value="C:protein-DNA complex"/>
    <property type="evidence" value="ECO:0007669"/>
    <property type="project" value="TreeGrafter"/>
</dbReference>
<dbReference type="PRINTS" id="PR00039">
    <property type="entry name" value="HTHLYSR"/>
</dbReference>
<dbReference type="AlphaFoldDB" id="A0A9D2DU10"/>
<protein>
    <submittedName>
        <fullName evidence="6">LysR family transcriptional regulator</fullName>
    </submittedName>
</protein>
<dbReference type="GO" id="GO:0003700">
    <property type="term" value="F:DNA-binding transcription factor activity"/>
    <property type="evidence" value="ECO:0007669"/>
    <property type="project" value="InterPro"/>
</dbReference>
<reference evidence="6" key="1">
    <citation type="journal article" date="2021" name="PeerJ">
        <title>Extensive microbial diversity within the chicken gut microbiome revealed by metagenomics and culture.</title>
        <authorList>
            <person name="Gilroy R."/>
            <person name="Ravi A."/>
            <person name="Getino M."/>
            <person name="Pursley I."/>
            <person name="Horton D.L."/>
            <person name="Alikhan N.F."/>
            <person name="Baker D."/>
            <person name="Gharbi K."/>
            <person name="Hall N."/>
            <person name="Watson M."/>
            <person name="Adriaenssens E.M."/>
            <person name="Foster-Nyarko E."/>
            <person name="Jarju S."/>
            <person name="Secka A."/>
            <person name="Antonio M."/>
            <person name="Oren A."/>
            <person name="Chaudhuri R.R."/>
            <person name="La Ragione R."/>
            <person name="Hildebrand F."/>
            <person name="Pallen M.J."/>
        </authorList>
    </citation>
    <scope>NUCLEOTIDE SEQUENCE</scope>
    <source>
        <strain evidence="6">14324</strain>
    </source>
</reference>
<dbReference type="Pfam" id="PF03466">
    <property type="entry name" value="LysR_substrate"/>
    <property type="match status" value="1"/>
</dbReference>
<dbReference type="Proteomes" id="UP000824041">
    <property type="component" value="Unassembled WGS sequence"/>
</dbReference>
<dbReference type="EMBL" id="DXBU01000142">
    <property type="protein sequence ID" value="HIZ23212.1"/>
    <property type="molecule type" value="Genomic_DNA"/>
</dbReference>
<dbReference type="GO" id="GO:0003677">
    <property type="term" value="F:DNA binding"/>
    <property type="evidence" value="ECO:0007669"/>
    <property type="project" value="UniProtKB-KW"/>
</dbReference>
<comment type="similarity">
    <text evidence="1">Belongs to the LysR transcriptional regulatory family.</text>
</comment>
<dbReference type="PANTHER" id="PTHR30346">
    <property type="entry name" value="TRANSCRIPTIONAL DUAL REGULATOR HCAR-RELATED"/>
    <property type="match status" value="1"/>
</dbReference>
<dbReference type="InterPro" id="IPR036390">
    <property type="entry name" value="WH_DNA-bd_sf"/>
</dbReference>
<name>A0A9D2DU10_9FIRM</name>
<evidence type="ECO:0000256" key="2">
    <source>
        <dbReference type="ARBA" id="ARBA00023015"/>
    </source>
</evidence>
<dbReference type="PANTHER" id="PTHR30346:SF0">
    <property type="entry name" value="HCA OPERON TRANSCRIPTIONAL ACTIVATOR HCAR"/>
    <property type="match status" value="1"/>
</dbReference>
<feature type="domain" description="HTH lysR-type" evidence="5">
    <location>
        <begin position="1"/>
        <end position="58"/>
    </location>
</feature>
<evidence type="ECO:0000256" key="1">
    <source>
        <dbReference type="ARBA" id="ARBA00009437"/>
    </source>
</evidence>